<evidence type="ECO:0000313" key="1">
    <source>
        <dbReference type="EMBL" id="PNE41282.1"/>
    </source>
</evidence>
<accession>A0A2N8PJR9</accession>
<dbReference type="GO" id="GO:0000150">
    <property type="term" value="F:DNA strand exchange activity"/>
    <property type="evidence" value="ECO:0007669"/>
    <property type="project" value="InterPro"/>
</dbReference>
<comment type="caution">
    <text evidence="1">The sequence shown here is derived from an EMBL/GenBank/DDBJ whole genome shotgun (WGS) entry which is preliminary data.</text>
</comment>
<proteinExistence type="predicted"/>
<dbReference type="RefSeq" id="WP_102923621.1">
    <property type="nucleotide sequence ID" value="NZ_LJSN01000002.1"/>
</dbReference>
<dbReference type="Proteomes" id="UP000236047">
    <property type="component" value="Unassembled WGS sequence"/>
</dbReference>
<protein>
    <submittedName>
        <fullName evidence="1">Uncharacterized protein</fullName>
    </submittedName>
</protein>
<evidence type="ECO:0000313" key="2">
    <source>
        <dbReference type="Proteomes" id="UP000236047"/>
    </source>
</evidence>
<keyword evidence="2" id="KW-1185">Reference proteome</keyword>
<dbReference type="AlphaFoldDB" id="A0A2N8PJR9"/>
<organism evidence="1 2">
    <name type="scientific">Streptomyces noursei</name>
    <name type="common">Streptomyces albulus</name>
    <dbReference type="NCBI Taxonomy" id="1971"/>
    <lineage>
        <taxon>Bacteria</taxon>
        <taxon>Bacillati</taxon>
        <taxon>Actinomycetota</taxon>
        <taxon>Actinomycetes</taxon>
        <taxon>Kitasatosporales</taxon>
        <taxon>Streptomycetaceae</taxon>
        <taxon>Streptomyces</taxon>
    </lineage>
</organism>
<reference evidence="2" key="1">
    <citation type="submission" date="2015-09" db="EMBL/GenBank/DDBJ databases">
        <authorList>
            <person name="Graham D.E."/>
            <person name="Mahan K.M."/>
            <person name="Klingeman D.M."/>
            <person name="Fida T."/>
            <person name="Giannone R.J."/>
            <person name="Hettich R.L."/>
            <person name="Parry R.J."/>
            <person name="Spain J.C."/>
        </authorList>
    </citation>
    <scope>NUCLEOTIDE SEQUENCE [LARGE SCALE GENOMIC DNA]</scope>
    <source>
        <strain evidence="2">JCM 4701</strain>
    </source>
</reference>
<dbReference type="InterPro" id="IPR036162">
    <property type="entry name" value="Resolvase-like_N_sf"/>
</dbReference>
<dbReference type="GO" id="GO:0003677">
    <property type="term" value="F:DNA binding"/>
    <property type="evidence" value="ECO:0007669"/>
    <property type="project" value="InterPro"/>
</dbReference>
<name>A0A2N8PJR9_STRNR</name>
<dbReference type="Gene3D" id="3.40.50.1390">
    <property type="entry name" value="Resolvase, N-terminal catalytic domain"/>
    <property type="match status" value="1"/>
</dbReference>
<dbReference type="EMBL" id="LJSN01000002">
    <property type="protein sequence ID" value="PNE41282.1"/>
    <property type="molecule type" value="Genomic_DNA"/>
</dbReference>
<sequence>MGDARPLVDLLLRKSKIVREGERALSLRAQEDRGRRWADEHGYQVRRIWKENLSAWSDAERPQYDAAMAAVLGGETDAL</sequence>
<gene>
    <name evidence="1" type="ORF">AOB60_11395</name>
</gene>